<dbReference type="Pfam" id="PF04493">
    <property type="entry name" value="Endonuclease_5"/>
    <property type="match status" value="1"/>
</dbReference>
<keyword evidence="7" id="KW-0234">DNA repair</keyword>
<evidence type="ECO:0000256" key="4">
    <source>
        <dbReference type="ARBA" id="ARBA00022722"/>
    </source>
</evidence>
<evidence type="ECO:0000256" key="5">
    <source>
        <dbReference type="ARBA" id="ARBA00022759"/>
    </source>
</evidence>
<sequence>MQLSRYVRIEPIDIQRVDTVVAADVGYKGSRGVGVAVAYSVHVKRELCHVAIAADVDIPYVPGLLAFREAPLMITAIKELLDRCTEADVLMINGHGVSHPRRFGIASHVGVVLDKPSIGIAKKILYGSVVKIDKENRSLLVVNGSVVGFVLENAYGGKIYVSVGHRVSPEDALKIVEKVWSRDKTLPDPLFIADKLTKKLRNKL</sequence>
<dbReference type="EC" id="3.1.21.7" evidence="7"/>
<comment type="cofactor">
    <cofactor evidence="7">
        <name>Mg(2+)</name>
        <dbReference type="ChEBI" id="CHEBI:18420"/>
    </cofactor>
</comment>
<dbReference type="GO" id="GO:0003727">
    <property type="term" value="F:single-stranded RNA binding"/>
    <property type="evidence" value="ECO:0007669"/>
    <property type="project" value="TreeGrafter"/>
</dbReference>
<dbReference type="CDD" id="cd06559">
    <property type="entry name" value="Endonuclease_V"/>
    <property type="match status" value="1"/>
</dbReference>
<name>A0A7C2ZV89_9CREN</name>
<feature type="site" description="Interaction with target DNA" evidence="7">
    <location>
        <position position="60"/>
    </location>
</feature>
<keyword evidence="6 7" id="KW-0378">Hydrolase</keyword>
<feature type="binding site" evidence="7">
    <location>
        <position position="93"/>
    </location>
    <ligand>
        <name>Mg(2+)</name>
        <dbReference type="ChEBI" id="CHEBI:18420"/>
    </ligand>
</feature>
<organism evidence="8">
    <name type="scientific">Ignisphaera aggregans</name>
    <dbReference type="NCBI Taxonomy" id="334771"/>
    <lineage>
        <taxon>Archaea</taxon>
        <taxon>Thermoproteota</taxon>
        <taxon>Thermoprotei</taxon>
        <taxon>Desulfurococcales</taxon>
        <taxon>Desulfurococcaceae</taxon>
        <taxon>Ignisphaera</taxon>
    </lineage>
</organism>
<comment type="subcellular location">
    <subcellularLocation>
        <location evidence="2 7">Cytoplasm</location>
    </subcellularLocation>
</comment>
<reference evidence="8" key="1">
    <citation type="journal article" date="2020" name="mSystems">
        <title>Genome- and Community-Level Interaction Insights into Carbon Utilization and Element Cycling Functions of Hydrothermarchaeota in Hydrothermal Sediment.</title>
        <authorList>
            <person name="Zhou Z."/>
            <person name="Liu Y."/>
            <person name="Xu W."/>
            <person name="Pan J."/>
            <person name="Luo Z.H."/>
            <person name="Li M."/>
        </authorList>
    </citation>
    <scope>NUCLEOTIDE SEQUENCE [LARGE SCALE GENOMIC DNA]</scope>
    <source>
        <strain evidence="8">SpSt-16</strain>
    </source>
</reference>
<feature type="binding site" evidence="7">
    <location>
        <position position="24"/>
    </location>
    <ligand>
        <name>Mg(2+)</name>
        <dbReference type="ChEBI" id="CHEBI:18420"/>
    </ligand>
</feature>
<dbReference type="EMBL" id="DSGT01000009">
    <property type="protein sequence ID" value="HEW53105.1"/>
    <property type="molecule type" value="Genomic_DNA"/>
</dbReference>
<keyword evidence="7" id="KW-0479">Metal-binding</keyword>
<dbReference type="AlphaFoldDB" id="A0A7C2ZV89"/>
<dbReference type="GO" id="GO:0043737">
    <property type="term" value="F:deoxyribonuclease V activity"/>
    <property type="evidence" value="ECO:0007669"/>
    <property type="project" value="UniProtKB-UniRule"/>
</dbReference>
<comment type="similarity">
    <text evidence="7">Belongs to the endonuclease V family.</text>
</comment>
<keyword evidence="4 7" id="KW-0540">Nuclease</keyword>
<dbReference type="PANTHER" id="PTHR28511:SF1">
    <property type="entry name" value="ENDONUCLEASE V"/>
    <property type="match status" value="1"/>
</dbReference>
<keyword evidence="7" id="KW-0460">Magnesium</keyword>
<dbReference type="PANTHER" id="PTHR28511">
    <property type="entry name" value="ENDONUCLEASE V"/>
    <property type="match status" value="1"/>
</dbReference>
<dbReference type="HAMAP" id="MF_00801">
    <property type="entry name" value="Endonuclease_5"/>
    <property type="match status" value="1"/>
</dbReference>
<dbReference type="GO" id="GO:0005737">
    <property type="term" value="C:cytoplasm"/>
    <property type="evidence" value="ECO:0007669"/>
    <property type="project" value="UniProtKB-SubCell"/>
</dbReference>
<comment type="catalytic activity">
    <reaction evidence="1 7">
        <text>Endonucleolytic cleavage at apurinic or apyrimidinic sites to products with a 5'-phosphate.</text>
        <dbReference type="EC" id="3.1.21.7"/>
    </reaction>
</comment>
<proteinExistence type="inferred from homology"/>
<dbReference type="GO" id="GO:0000287">
    <property type="term" value="F:magnesium ion binding"/>
    <property type="evidence" value="ECO:0007669"/>
    <property type="project" value="UniProtKB-UniRule"/>
</dbReference>
<keyword evidence="5 7" id="KW-0255">Endonuclease</keyword>
<gene>
    <name evidence="7" type="primary">nfi</name>
    <name evidence="8" type="ORF">ENO77_02905</name>
</gene>
<evidence type="ECO:0000256" key="1">
    <source>
        <dbReference type="ARBA" id="ARBA00001835"/>
    </source>
</evidence>
<evidence type="ECO:0000313" key="8">
    <source>
        <dbReference type="EMBL" id="HEW53105.1"/>
    </source>
</evidence>
<dbReference type="GO" id="GO:0006281">
    <property type="term" value="P:DNA repair"/>
    <property type="evidence" value="ECO:0007669"/>
    <property type="project" value="UniProtKB-UniRule"/>
</dbReference>
<evidence type="ECO:0000256" key="3">
    <source>
        <dbReference type="ARBA" id="ARBA00022490"/>
    </source>
</evidence>
<accession>A0A7C2ZV89</accession>
<dbReference type="Gene3D" id="3.30.2170.10">
    <property type="entry name" value="archaeoglobus fulgidus dsm 4304 superfamily"/>
    <property type="match status" value="1"/>
</dbReference>
<dbReference type="InterPro" id="IPR007581">
    <property type="entry name" value="Endonuclease-V"/>
</dbReference>
<evidence type="ECO:0000256" key="7">
    <source>
        <dbReference type="HAMAP-Rule" id="MF_00801"/>
    </source>
</evidence>
<comment type="caution">
    <text evidence="8">The sequence shown here is derived from an EMBL/GenBank/DDBJ whole genome shotgun (WGS) entry which is preliminary data.</text>
</comment>
<dbReference type="GO" id="GO:0016891">
    <property type="term" value="F:RNA endonuclease activity producing 5'-phosphomonoesters, hydrolytic mechanism"/>
    <property type="evidence" value="ECO:0007669"/>
    <property type="project" value="TreeGrafter"/>
</dbReference>
<evidence type="ECO:0000256" key="2">
    <source>
        <dbReference type="ARBA" id="ARBA00004496"/>
    </source>
</evidence>
<keyword evidence="7" id="KW-0227">DNA damage</keyword>
<keyword evidence="3 7" id="KW-0963">Cytoplasm</keyword>
<protein>
    <recommendedName>
        <fullName evidence="7">Endonuclease V</fullName>
        <ecNumber evidence="7">3.1.21.7</ecNumber>
    </recommendedName>
    <alternativeName>
        <fullName evidence="7">Deoxyinosine 3'endonuclease</fullName>
    </alternativeName>
    <alternativeName>
        <fullName evidence="7">Deoxyribonuclease V</fullName>
        <shortName evidence="7">DNase V</shortName>
    </alternativeName>
</protein>
<comment type="function">
    <text evidence="7">DNA repair enzyme involved in the repair of deaminated bases. Selectively cleaves double-stranded DNA at the second phosphodiester bond 3' to a deoxyinosine leaving behind the intact lesion on the nicked DNA.</text>
</comment>
<evidence type="ECO:0000256" key="6">
    <source>
        <dbReference type="ARBA" id="ARBA00022801"/>
    </source>
</evidence>